<feature type="domain" description="Alpha/beta hydrolase fold-3" evidence="2">
    <location>
        <begin position="93"/>
        <end position="303"/>
    </location>
</feature>
<accession>A0A0G0AEI8</accession>
<dbReference type="Gene3D" id="3.40.50.1820">
    <property type="entry name" value="alpha/beta hydrolase"/>
    <property type="match status" value="1"/>
</dbReference>
<reference evidence="4" key="1">
    <citation type="journal article" date="2015" name="Genome Announc.">
        <title>Draft whole-genome sequence of the biocontrol agent Trichoderma harzianum T6776.</title>
        <authorList>
            <person name="Baroncelli R."/>
            <person name="Piaggeschi G."/>
            <person name="Fiorini L."/>
            <person name="Bertolini E."/>
            <person name="Zapparata A."/>
            <person name="Pe M.E."/>
            <person name="Sarrocco S."/>
            <person name="Vannacci G."/>
        </authorList>
    </citation>
    <scope>NUCLEOTIDE SEQUENCE [LARGE SCALE GENOMIC DNA]</scope>
    <source>
        <strain evidence="4">T6776</strain>
    </source>
</reference>
<dbReference type="InterPro" id="IPR029058">
    <property type="entry name" value="AB_hydrolase_fold"/>
</dbReference>
<protein>
    <recommendedName>
        <fullName evidence="2">Alpha/beta hydrolase fold-3 domain-containing protein</fullName>
    </recommendedName>
</protein>
<dbReference type="OrthoDB" id="408631at2759"/>
<evidence type="ECO:0000256" key="1">
    <source>
        <dbReference type="ARBA" id="ARBA00022801"/>
    </source>
</evidence>
<keyword evidence="1" id="KW-0378">Hydrolase</keyword>
<comment type="caution">
    <text evidence="3">The sequence shown here is derived from an EMBL/GenBank/DDBJ whole genome shotgun (WGS) entry which is preliminary data.</text>
</comment>
<evidence type="ECO:0000259" key="2">
    <source>
        <dbReference type="Pfam" id="PF07859"/>
    </source>
</evidence>
<dbReference type="Pfam" id="PF07859">
    <property type="entry name" value="Abhydrolase_3"/>
    <property type="match status" value="1"/>
</dbReference>
<name>A0A0G0AEI8_TRIHA</name>
<dbReference type="EMBL" id="JOKZ01000110">
    <property type="protein sequence ID" value="KKP03429.1"/>
    <property type="molecule type" value="Genomic_DNA"/>
</dbReference>
<sequence length="334" mass="37783">MGHGLPPLHPQWIEATKAMGSRPPASDDSLYGNRAQFLDLMAAFAEMRQESPGAKSVETRDIQIDEKLRARIYIPPRSPEGSTPPNEGLPVGLYIHAGGWYTGSVNAEDFMCRDIAFNSHIILISPEYRLAPENPYPAGLEDCFKTYEYIHSHAAEFGGNPLRKFVMGASSGGNLTACVALKYTSDPELRPSGIMVSCMMSCDPSALPAEYKERYYPDVYLDTPVINTNTKRLARQWLQPPAPDYPLYSPLLHPNIKLLPPIYATAMTNDPTYQETVFFYEECKKQGIKADLVEWSGLPHFFWSMFGMQKSREYMEIWNERLRGMIKHSLDEKK</sequence>
<proteinExistence type="predicted"/>
<gene>
    <name evidence="3" type="ORF">THAR02_04458</name>
</gene>
<dbReference type="Proteomes" id="UP000034112">
    <property type="component" value="Unassembled WGS sequence"/>
</dbReference>
<evidence type="ECO:0000313" key="4">
    <source>
        <dbReference type="Proteomes" id="UP000034112"/>
    </source>
</evidence>
<dbReference type="OMA" id="FFYEECK"/>
<dbReference type="InterPro" id="IPR013094">
    <property type="entry name" value="AB_hydrolase_3"/>
</dbReference>
<dbReference type="InterPro" id="IPR050300">
    <property type="entry name" value="GDXG_lipolytic_enzyme"/>
</dbReference>
<dbReference type="PANTHER" id="PTHR48081">
    <property type="entry name" value="AB HYDROLASE SUPERFAMILY PROTEIN C4A8.06C"/>
    <property type="match status" value="1"/>
</dbReference>
<evidence type="ECO:0000313" key="3">
    <source>
        <dbReference type="EMBL" id="KKP03429.1"/>
    </source>
</evidence>
<dbReference type="AlphaFoldDB" id="A0A0G0AEI8"/>
<organism evidence="3 4">
    <name type="scientific">Trichoderma harzianum</name>
    <name type="common">Hypocrea lixii</name>
    <dbReference type="NCBI Taxonomy" id="5544"/>
    <lineage>
        <taxon>Eukaryota</taxon>
        <taxon>Fungi</taxon>
        <taxon>Dikarya</taxon>
        <taxon>Ascomycota</taxon>
        <taxon>Pezizomycotina</taxon>
        <taxon>Sordariomycetes</taxon>
        <taxon>Hypocreomycetidae</taxon>
        <taxon>Hypocreales</taxon>
        <taxon>Hypocreaceae</taxon>
        <taxon>Trichoderma</taxon>
    </lineage>
</organism>
<dbReference type="SUPFAM" id="SSF53474">
    <property type="entry name" value="alpha/beta-Hydrolases"/>
    <property type="match status" value="1"/>
</dbReference>
<dbReference type="GO" id="GO:0016787">
    <property type="term" value="F:hydrolase activity"/>
    <property type="evidence" value="ECO:0007669"/>
    <property type="project" value="UniProtKB-KW"/>
</dbReference>